<dbReference type="Pfam" id="PF00710">
    <property type="entry name" value="Asparaginase"/>
    <property type="match status" value="1"/>
</dbReference>
<dbReference type="EMBL" id="DVHH01000182">
    <property type="protein sequence ID" value="HIR55439.1"/>
    <property type="molecule type" value="Genomic_DNA"/>
</dbReference>
<dbReference type="GO" id="GO:0006520">
    <property type="term" value="P:amino acid metabolic process"/>
    <property type="evidence" value="ECO:0007669"/>
    <property type="project" value="InterPro"/>
</dbReference>
<protein>
    <recommendedName>
        <fullName evidence="2">asparaginase</fullName>
        <ecNumber evidence="2">3.5.1.1</ecNumber>
    </recommendedName>
</protein>
<feature type="active site" description="O-isoaspartyl threonine intermediate" evidence="4">
    <location>
        <position position="13"/>
    </location>
</feature>
<dbReference type="SMART" id="SM00870">
    <property type="entry name" value="Asparaginase"/>
    <property type="match status" value="1"/>
</dbReference>
<name>A0A9D1DM58_9FIRM</name>
<dbReference type="InterPro" id="IPR006034">
    <property type="entry name" value="Asparaginase/glutaminase-like"/>
</dbReference>
<evidence type="ECO:0000256" key="5">
    <source>
        <dbReference type="PIRSR" id="PIRSR001220-2"/>
    </source>
</evidence>
<evidence type="ECO:0000259" key="8">
    <source>
        <dbReference type="Pfam" id="PF17763"/>
    </source>
</evidence>
<dbReference type="GO" id="GO:0004067">
    <property type="term" value="F:asparaginase activity"/>
    <property type="evidence" value="ECO:0007669"/>
    <property type="project" value="UniProtKB-UniRule"/>
</dbReference>
<dbReference type="FunFam" id="3.40.50.1170:FF:000001">
    <property type="entry name" value="L-asparaginase 2"/>
    <property type="match status" value="1"/>
</dbReference>
<gene>
    <name evidence="9" type="ORF">IAD36_07600</name>
</gene>
<dbReference type="InterPro" id="IPR027474">
    <property type="entry name" value="L-asparaginase_N"/>
</dbReference>
<evidence type="ECO:0000313" key="9">
    <source>
        <dbReference type="EMBL" id="HIR55439.1"/>
    </source>
</evidence>
<dbReference type="Proteomes" id="UP000824238">
    <property type="component" value="Unassembled WGS sequence"/>
</dbReference>
<evidence type="ECO:0000256" key="1">
    <source>
        <dbReference type="ARBA" id="ARBA00010518"/>
    </source>
</evidence>
<evidence type="ECO:0000256" key="2">
    <source>
        <dbReference type="ARBA" id="ARBA00012920"/>
    </source>
</evidence>
<evidence type="ECO:0000313" key="10">
    <source>
        <dbReference type="Proteomes" id="UP000824238"/>
    </source>
</evidence>
<dbReference type="Pfam" id="PF17763">
    <property type="entry name" value="Asparaginase_C"/>
    <property type="match status" value="1"/>
</dbReference>
<dbReference type="InterPro" id="IPR037152">
    <property type="entry name" value="L-asparaginase_N_sf"/>
</dbReference>
<dbReference type="PROSITE" id="PS00917">
    <property type="entry name" value="ASN_GLN_ASE_2"/>
    <property type="match status" value="1"/>
</dbReference>
<comment type="caution">
    <text evidence="9">The sequence shown here is derived from an EMBL/GenBank/DDBJ whole genome shotgun (WGS) entry which is preliminary data.</text>
</comment>
<reference evidence="9" key="1">
    <citation type="submission" date="2020-10" db="EMBL/GenBank/DDBJ databases">
        <authorList>
            <person name="Gilroy R."/>
        </authorList>
    </citation>
    <scope>NUCLEOTIDE SEQUENCE</scope>
    <source>
        <strain evidence="9">ChiGjej3B3-7149</strain>
    </source>
</reference>
<feature type="binding site" evidence="5">
    <location>
        <position position="55"/>
    </location>
    <ligand>
        <name>substrate</name>
    </ligand>
</feature>
<evidence type="ECO:0000256" key="3">
    <source>
        <dbReference type="ARBA" id="ARBA00022801"/>
    </source>
</evidence>
<dbReference type="InterPro" id="IPR006033">
    <property type="entry name" value="AsnA_fam"/>
</dbReference>
<dbReference type="PIRSF" id="PIRSF500176">
    <property type="entry name" value="L_ASNase"/>
    <property type="match status" value="1"/>
</dbReference>
<organism evidence="9 10">
    <name type="scientific">Candidatus Scatomorpha intestinigallinarum</name>
    <dbReference type="NCBI Taxonomy" id="2840923"/>
    <lineage>
        <taxon>Bacteria</taxon>
        <taxon>Bacillati</taxon>
        <taxon>Bacillota</taxon>
        <taxon>Clostridia</taxon>
        <taxon>Eubacteriales</taxon>
        <taxon>Candidatus Scatomorpha</taxon>
    </lineage>
</organism>
<proteinExistence type="inferred from homology"/>
<dbReference type="Gene3D" id="3.40.50.1170">
    <property type="entry name" value="L-asparaginase, N-terminal domain"/>
    <property type="match status" value="1"/>
</dbReference>
<sequence>MKKRILFIGTGGTIASEMSDEGLLPGVGASALLGYVPDVAGLCEAESVQLFDLDSTNIGPAEWLEMARAVRESYARFDGFVISHGTDTMAYTAAALSYLIQRSPKPIVLTGAQKPIGFDTTDSRQNLRDAFACACGEGMHGVCIVFNGRVILGTRARKTHSKSFDAFSSINYPNIADVRDGRILRYIEPEHGPEPEFYTQLETRVGLLKLIPGTEPELLEYMLGRSRALVIESFGVGGLPERGGMHAMVKAAAAAGKAIVMTTQVQNEGSDLAVYGTGSALARRPDILEAYDMTTEAAVAKLMWLLPRCASPGDVSRLFYTPVAQDLLSPPPLQGR</sequence>
<dbReference type="CDD" id="cd08963">
    <property type="entry name" value="L-asparaginase_I"/>
    <property type="match status" value="1"/>
</dbReference>
<dbReference type="PANTHER" id="PTHR11707:SF28">
    <property type="entry name" value="60 KDA LYSOPHOSPHOLIPASE"/>
    <property type="match status" value="1"/>
</dbReference>
<feature type="domain" description="Asparaginase/glutaminase C-terminal" evidence="8">
    <location>
        <begin position="204"/>
        <end position="319"/>
    </location>
</feature>
<evidence type="ECO:0000256" key="4">
    <source>
        <dbReference type="PIRSR" id="PIRSR001220-1"/>
    </source>
</evidence>
<dbReference type="PIRSF" id="PIRSF001220">
    <property type="entry name" value="L-ASNase_gatD"/>
    <property type="match status" value="1"/>
</dbReference>
<dbReference type="NCBIfam" id="TIGR00519">
    <property type="entry name" value="asnASE_I"/>
    <property type="match status" value="1"/>
</dbReference>
<dbReference type="InterPro" id="IPR027475">
    <property type="entry name" value="Asparaginase/glutaminase_AS2"/>
</dbReference>
<dbReference type="EC" id="3.5.1.1" evidence="2"/>
<feature type="active site" evidence="6">
    <location>
        <position position="86"/>
    </location>
</feature>
<evidence type="ECO:0000259" key="7">
    <source>
        <dbReference type="Pfam" id="PF00710"/>
    </source>
</evidence>
<evidence type="ECO:0000256" key="6">
    <source>
        <dbReference type="PROSITE-ProRule" id="PRU10100"/>
    </source>
</evidence>
<feature type="binding site" evidence="5">
    <location>
        <begin position="86"/>
        <end position="87"/>
    </location>
    <ligand>
        <name>substrate</name>
    </ligand>
</feature>
<dbReference type="InterPro" id="IPR036152">
    <property type="entry name" value="Asp/glu_Ase-like_sf"/>
</dbReference>
<keyword evidence="3" id="KW-0378">Hydrolase</keyword>
<dbReference type="SUPFAM" id="SSF53774">
    <property type="entry name" value="Glutaminase/Asparaginase"/>
    <property type="match status" value="1"/>
</dbReference>
<dbReference type="PANTHER" id="PTHR11707">
    <property type="entry name" value="L-ASPARAGINASE"/>
    <property type="match status" value="1"/>
</dbReference>
<dbReference type="PROSITE" id="PS51732">
    <property type="entry name" value="ASN_GLN_ASE_3"/>
    <property type="match status" value="1"/>
</dbReference>
<accession>A0A9D1DM58</accession>
<dbReference type="InterPro" id="IPR027473">
    <property type="entry name" value="L-asparaginase_C"/>
</dbReference>
<feature type="domain" description="L-asparaginase N-terminal" evidence="7">
    <location>
        <begin position="4"/>
        <end position="183"/>
    </location>
</feature>
<dbReference type="PRINTS" id="PR00139">
    <property type="entry name" value="ASNGLNASE"/>
</dbReference>
<dbReference type="InterPro" id="IPR041725">
    <property type="entry name" value="L-asparaginase_I"/>
</dbReference>
<dbReference type="AlphaFoldDB" id="A0A9D1DM58"/>
<dbReference type="Gene3D" id="3.40.50.40">
    <property type="match status" value="1"/>
</dbReference>
<dbReference type="SFLD" id="SFLDS00057">
    <property type="entry name" value="Glutaminase/Asparaginase"/>
    <property type="match status" value="1"/>
</dbReference>
<dbReference type="InterPro" id="IPR040919">
    <property type="entry name" value="Asparaginase_C"/>
</dbReference>
<reference evidence="9" key="2">
    <citation type="journal article" date="2021" name="PeerJ">
        <title>Extensive microbial diversity within the chicken gut microbiome revealed by metagenomics and culture.</title>
        <authorList>
            <person name="Gilroy R."/>
            <person name="Ravi A."/>
            <person name="Getino M."/>
            <person name="Pursley I."/>
            <person name="Horton D.L."/>
            <person name="Alikhan N.F."/>
            <person name="Baker D."/>
            <person name="Gharbi K."/>
            <person name="Hall N."/>
            <person name="Watson M."/>
            <person name="Adriaenssens E.M."/>
            <person name="Foster-Nyarko E."/>
            <person name="Jarju S."/>
            <person name="Secka A."/>
            <person name="Antonio M."/>
            <person name="Oren A."/>
            <person name="Chaudhuri R.R."/>
            <person name="La Ragione R."/>
            <person name="Hildebrand F."/>
            <person name="Pallen M.J."/>
        </authorList>
    </citation>
    <scope>NUCLEOTIDE SEQUENCE</scope>
    <source>
        <strain evidence="9">ChiGjej3B3-7149</strain>
    </source>
</reference>
<comment type="similarity">
    <text evidence="1">Belongs to the asparaginase 1 family.</text>
</comment>